<accession>X1UJN3</accession>
<dbReference type="AlphaFoldDB" id="X1UJN3"/>
<protein>
    <submittedName>
        <fullName evidence="1">Uncharacterized protein</fullName>
    </submittedName>
</protein>
<name>X1UJN3_9ZZZZ</name>
<proteinExistence type="predicted"/>
<evidence type="ECO:0000313" key="1">
    <source>
        <dbReference type="EMBL" id="GAJ03802.1"/>
    </source>
</evidence>
<comment type="caution">
    <text evidence="1">The sequence shown here is derived from an EMBL/GenBank/DDBJ whole genome shotgun (WGS) entry which is preliminary data.</text>
</comment>
<sequence>AIEIALKITKLNIKSKDKTIQKLEGYLSLFP</sequence>
<organism evidence="1">
    <name type="scientific">marine sediment metagenome</name>
    <dbReference type="NCBI Taxonomy" id="412755"/>
    <lineage>
        <taxon>unclassified sequences</taxon>
        <taxon>metagenomes</taxon>
        <taxon>ecological metagenomes</taxon>
    </lineage>
</organism>
<dbReference type="EMBL" id="BARW01034162">
    <property type="protein sequence ID" value="GAJ03802.1"/>
    <property type="molecule type" value="Genomic_DNA"/>
</dbReference>
<reference evidence="1" key="1">
    <citation type="journal article" date="2014" name="Front. Microbiol.">
        <title>High frequency of phylogenetically diverse reductive dehalogenase-homologous genes in deep subseafloor sedimentary metagenomes.</title>
        <authorList>
            <person name="Kawai M."/>
            <person name="Futagami T."/>
            <person name="Toyoda A."/>
            <person name="Takaki Y."/>
            <person name="Nishi S."/>
            <person name="Hori S."/>
            <person name="Arai W."/>
            <person name="Tsubouchi T."/>
            <person name="Morono Y."/>
            <person name="Uchiyama I."/>
            <person name="Ito T."/>
            <person name="Fujiyama A."/>
            <person name="Inagaki F."/>
            <person name="Takami H."/>
        </authorList>
    </citation>
    <scope>NUCLEOTIDE SEQUENCE</scope>
    <source>
        <strain evidence="1">Expedition CK06-06</strain>
    </source>
</reference>
<gene>
    <name evidence="1" type="ORF">S12H4_53618</name>
</gene>
<feature type="non-terminal residue" evidence="1">
    <location>
        <position position="1"/>
    </location>
</feature>